<protein>
    <submittedName>
        <fullName evidence="1">Uncharacterized protein</fullName>
    </submittedName>
</protein>
<proteinExistence type="predicted"/>
<accession>A0A9P7Q274</accession>
<keyword evidence="2" id="KW-1185">Reference proteome</keyword>
<dbReference type="EMBL" id="SRQM01000303">
    <property type="protein sequence ID" value="KAG6113266.1"/>
    <property type="molecule type" value="Genomic_DNA"/>
</dbReference>
<reference evidence="1 2" key="1">
    <citation type="journal article" date="2020" name="bioRxiv">
        <title>Whole genome comparisons of ergot fungi reveals the divergence and evolution of species within the genus Claviceps are the result of varying mechanisms driving genome evolution and host range expansion.</title>
        <authorList>
            <person name="Wyka S.A."/>
            <person name="Mondo S.J."/>
            <person name="Liu M."/>
            <person name="Dettman J."/>
            <person name="Nalam V."/>
            <person name="Broders K.D."/>
        </authorList>
    </citation>
    <scope>NUCLEOTIDE SEQUENCE [LARGE SCALE GENOMIC DNA]</scope>
    <source>
        <strain evidence="1 2">LM576</strain>
    </source>
</reference>
<comment type="caution">
    <text evidence="1">The sequence shown here is derived from an EMBL/GenBank/DDBJ whole genome shotgun (WGS) entry which is preliminary data.</text>
</comment>
<dbReference type="AlphaFoldDB" id="A0A9P7Q274"/>
<evidence type="ECO:0000313" key="2">
    <source>
        <dbReference type="Proteomes" id="UP000732380"/>
    </source>
</evidence>
<evidence type="ECO:0000313" key="1">
    <source>
        <dbReference type="EMBL" id="KAG6113266.1"/>
    </source>
</evidence>
<sequence length="146" mass="16325">MEQQRQILPAPEPLTSRSGLDTWLASMRAKFAIDGLAIGLPKAQFFYVYSRLGAFQTTFLPYVTRTTDFNCQPDAFLTYISDTLGESHKERRAGLEEGVLPTQDVHVEGFMLSLPHLDQIQTSSALLVRLPERVADVRQEGIRLGG</sequence>
<gene>
    <name evidence="1" type="ORF">E4U13_003934</name>
</gene>
<dbReference type="Proteomes" id="UP000732380">
    <property type="component" value="Unassembled WGS sequence"/>
</dbReference>
<organism evidence="1 2">
    <name type="scientific">Claviceps humidiphila</name>
    <dbReference type="NCBI Taxonomy" id="1294629"/>
    <lineage>
        <taxon>Eukaryota</taxon>
        <taxon>Fungi</taxon>
        <taxon>Dikarya</taxon>
        <taxon>Ascomycota</taxon>
        <taxon>Pezizomycotina</taxon>
        <taxon>Sordariomycetes</taxon>
        <taxon>Hypocreomycetidae</taxon>
        <taxon>Hypocreales</taxon>
        <taxon>Clavicipitaceae</taxon>
        <taxon>Claviceps</taxon>
    </lineage>
</organism>
<name>A0A9P7Q274_9HYPO</name>